<dbReference type="Pfam" id="PF00574">
    <property type="entry name" value="CLP_protease"/>
    <property type="match status" value="1"/>
</dbReference>
<dbReference type="EMBL" id="JBBKZV010000042">
    <property type="protein sequence ID" value="MEJ8826838.1"/>
    <property type="molecule type" value="Genomic_DNA"/>
</dbReference>
<dbReference type="Gene3D" id="3.90.226.10">
    <property type="entry name" value="2-enoyl-CoA Hydratase, Chain A, domain 1"/>
    <property type="match status" value="1"/>
</dbReference>
<comment type="caution">
    <text evidence="1">The sequence shown here is derived from an EMBL/GenBank/DDBJ whole genome shotgun (WGS) entry which is preliminary data.</text>
</comment>
<dbReference type="InterPro" id="IPR023562">
    <property type="entry name" value="ClpP/TepA"/>
</dbReference>
<gene>
    <name evidence="1" type="ORF">WKW80_33370</name>
</gene>
<dbReference type="InterPro" id="IPR029045">
    <property type="entry name" value="ClpP/crotonase-like_dom_sf"/>
</dbReference>
<proteinExistence type="predicted"/>
<evidence type="ECO:0000313" key="2">
    <source>
        <dbReference type="Proteomes" id="UP001363010"/>
    </source>
</evidence>
<protein>
    <submittedName>
        <fullName evidence="1">ATP-dependent Clp protease proteolytic subunit</fullName>
    </submittedName>
</protein>
<accession>A0ABU8WA66</accession>
<name>A0ABU8WA66_9BURK</name>
<keyword evidence="2" id="KW-1185">Reference proteome</keyword>
<dbReference type="SUPFAM" id="SSF52096">
    <property type="entry name" value="ClpP/crotonase"/>
    <property type="match status" value="1"/>
</dbReference>
<organism evidence="1 2">
    <name type="scientific">Variovorax humicola</name>
    <dbReference type="NCBI Taxonomy" id="1769758"/>
    <lineage>
        <taxon>Bacteria</taxon>
        <taxon>Pseudomonadati</taxon>
        <taxon>Pseudomonadota</taxon>
        <taxon>Betaproteobacteria</taxon>
        <taxon>Burkholderiales</taxon>
        <taxon>Comamonadaceae</taxon>
        <taxon>Variovorax</taxon>
    </lineage>
</organism>
<evidence type="ECO:0000313" key="1">
    <source>
        <dbReference type="EMBL" id="MEJ8826838.1"/>
    </source>
</evidence>
<dbReference type="GO" id="GO:0006508">
    <property type="term" value="P:proteolysis"/>
    <property type="evidence" value="ECO:0007669"/>
    <property type="project" value="UniProtKB-KW"/>
</dbReference>
<dbReference type="Proteomes" id="UP001363010">
    <property type="component" value="Unassembled WGS sequence"/>
</dbReference>
<reference evidence="1 2" key="1">
    <citation type="submission" date="2024-03" db="EMBL/GenBank/DDBJ databases">
        <title>Novel species of the genus Variovorax.</title>
        <authorList>
            <person name="Liu Q."/>
            <person name="Xin Y.-H."/>
        </authorList>
    </citation>
    <scope>NUCLEOTIDE SEQUENCE [LARGE SCALE GENOMIC DNA]</scope>
    <source>
        <strain evidence="1 2">KACC 18501</strain>
    </source>
</reference>
<dbReference type="RefSeq" id="WP_340367872.1">
    <property type="nucleotide sequence ID" value="NZ_JBBKZV010000042.1"/>
</dbReference>
<sequence length="219" mass="23706">MHGLKAWRAFILLSACAHLLPASSRVLYRPAAGNRPPQISIKGELVQADLEAFTAIAETARQEAVTFMASRGTSTPPPGMGFVNVALDSRGGNIWAAMSIGRIIRRYSFATRVEVGASCVSACVYLLAAGQGRYVGGRVGVHRPHLQNDGVTSARAEKAQYASINAQTRQYLEEMNLPTSLHVRMMQTPSDRVTWLSAQDLSTYGLTRMIPPSPRPAVP</sequence>
<dbReference type="GO" id="GO:0008233">
    <property type="term" value="F:peptidase activity"/>
    <property type="evidence" value="ECO:0007669"/>
    <property type="project" value="UniProtKB-KW"/>
</dbReference>
<keyword evidence="1" id="KW-0378">Hydrolase</keyword>
<keyword evidence="1" id="KW-0645">Protease</keyword>